<name>A0A1V0BJ54_9BURK</name>
<accession>A0A1V0BJ54</accession>
<evidence type="ECO:0000313" key="2">
    <source>
        <dbReference type="Proteomes" id="UP000242792"/>
    </source>
</evidence>
<dbReference type="AlphaFoldDB" id="A0A1V0BJ54"/>
<dbReference type="EMBL" id="CP020121">
    <property type="protein sequence ID" value="AQZ99975.1"/>
    <property type="molecule type" value="Genomic_DNA"/>
</dbReference>
<proteinExistence type="predicted"/>
<dbReference type="RefSeq" id="WP_054065283.1">
    <property type="nucleotide sequence ID" value="NZ_CP020121.1"/>
</dbReference>
<sequence length="84" mass="8760">MLITTQHLYSVPDYKGSTGYCAKGSRQWFAAHGLNWADFVAHGLDASVLIATGDALALRLVEHAHAVAAAEAAAAAQQESNHGG</sequence>
<reference evidence="1 2" key="1">
    <citation type="submission" date="2017-03" db="EMBL/GenBank/DDBJ databases">
        <title>Rapid Whole Genome Sequencing of Comamonas kerstersii Causing Continuous ambulatory Peritoneal Dialysis-Associated Peritonitis.</title>
        <authorList>
            <person name="Zheng B."/>
        </authorList>
    </citation>
    <scope>NUCLEOTIDE SEQUENCE [LARGE SCALE GENOMIC DNA]</scope>
    <source>
        <strain evidence="1 2">8943</strain>
    </source>
</reference>
<dbReference type="Proteomes" id="UP000242792">
    <property type="component" value="Chromosome"/>
</dbReference>
<organism evidence="1 2">
    <name type="scientific">Comamonas kerstersii</name>
    <dbReference type="NCBI Taxonomy" id="225992"/>
    <lineage>
        <taxon>Bacteria</taxon>
        <taxon>Pseudomonadati</taxon>
        <taxon>Pseudomonadota</taxon>
        <taxon>Betaproteobacteria</taxon>
        <taxon>Burkholderiales</taxon>
        <taxon>Comamonadaceae</taxon>
        <taxon>Comamonas</taxon>
    </lineage>
</organism>
<dbReference type="OrthoDB" id="6936674at2"/>
<dbReference type="GeneID" id="83040300"/>
<gene>
    <name evidence="1" type="ORF">B5M06_13320</name>
</gene>
<dbReference type="KEGG" id="cke:B5M06_13320"/>
<protein>
    <submittedName>
        <fullName evidence="1">Uncharacterized protein</fullName>
    </submittedName>
</protein>
<evidence type="ECO:0000313" key="1">
    <source>
        <dbReference type="EMBL" id="AQZ99975.1"/>
    </source>
</evidence>